<accession>A0A645H0K5</accession>
<organism evidence="1">
    <name type="scientific">bioreactor metagenome</name>
    <dbReference type="NCBI Taxonomy" id="1076179"/>
    <lineage>
        <taxon>unclassified sequences</taxon>
        <taxon>metagenomes</taxon>
        <taxon>ecological metagenomes</taxon>
    </lineage>
</organism>
<gene>
    <name evidence="1" type="ORF">SDC9_180071</name>
</gene>
<reference evidence="1" key="1">
    <citation type="submission" date="2019-08" db="EMBL/GenBank/DDBJ databases">
        <authorList>
            <person name="Kucharzyk K."/>
            <person name="Murdoch R.W."/>
            <person name="Higgins S."/>
            <person name="Loffler F."/>
        </authorList>
    </citation>
    <scope>NUCLEOTIDE SEQUENCE</scope>
</reference>
<evidence type="ECO:0000313" key="1">
    <source>
        <dbReference type="EMBL" id="MPN32591.1"/>
    </source>
</evidence>
<evidence type="ECO:0008006" key="2">
    <source>
        <dbReference type="Google" id="ProtNLM"/>
    </source>
</evidence>
<protein>
    <recommendedName>
        <fullName evidence="2">Bacterial Ig domain-containing protein</fullName>
    </recommendedName>
</protein>
<proteinExistence type="predicted"/>
<name>A0A645H0K5_9ZZZZ</name>
<dbReference type="EMBL" id="VSSQ01084679">
    <property type="protein sequence ID" value="MPN32591.1"/>
    <property type="molecule type" value="Genomic_DNA"/>
</dbReference>
<comment type="caution">
    <text evidence="1">The sequence shown here is derived from an EMBL/GenBank/DDBJ whole genome shotgun (WGS) entry which is preliminary data.</text>
</comment>
<sequence>MLFGGGSIRRRELKISGTLKTQSGNATVQIKTGNDTTQLTTNKDGTFETTVSLTTGGSYVVVVYDHFVGEVEISAEYVK</sequence>
<dbReference type="AlphaFoldDB" id="A0A645H0K5"/>